<dbReference type="Proteomes" id="UP001270362">
    <property type="component" value="Unassembled WGS sequence"/>
</dbReference>
<dbReference type="AlphaFoldDB" id="A0AAE0WZE0"/>
<protein>
    <submittedName>
        <fullName evidence="1">Uncharacterized protein</fullName>
    </submittedName>
</protein>
<dbReference type="EMBL" id="JAULSO010000007">
    <property type="protein sequence ID" value="KAK3681289.1"/>
    <property type="molecule type" value="Genomic_DNA"/>
</dbReference>
<evidence type="ECO:0000313" key="1">
    <source>
        <dbReference type="EMBL" id="KAK3681289.1"/>
    </source>
</evidence>
<comment type="caution">
    <text evidence="1">The sequence shown here is derived from an EMBL/GenBank/DDBJ whole genome shotgun (WGS) entry which is preliminary data.</text>
</comment>
<name>A0AAE0WZE0_9PEZI</name>
<evidence type="ECO:0000313" key="2">
    <source>
        <dbReference type="Proteomes" id="UP001270362"/>
    </source>
</evidence>
<reference evidence="1" key="1">
    <citation type="journal article" date="2023" name="Mol. Phylogenet. Evol.">
        <title>Genome-scale phylogeny and comparative genomics of the fungal order Sordariales.</title>
        <authorList>
            <person name="Hensen N."/>
            <person name="Bonometti L."/>
            <person name="Westerberg I."/>
            <person name="Brannstrom I.O."/>
            <person name="Guillou S."/>
            <person name="Cros-Aarteil S."/>
            <person name="Calhoun S."/>
            <person name="Haridas S."/>
            <person name="Kuo A."/>
            <person name="Mondo S."/>
            <person name="Pangilinan J."/>
            <person name="Riley R."/>
            <person name="LaButti K."/>
            <person name="Andreopoulos B."/>
            <person name="Lipzen A."/>
            <person name="Chen C."/>
            <person name="Yan M."/>
            <person name="Daum C."/>
            <person name="Ng V."/>
            <person name="Clum A."/>
            <person name="Steindorff A."/>
            <person name="Ohm R.A."/>
            <person name="Martin F."/>
            <person name="Silar P."/>
            <person name="Natvig D.O."/>
            <person name="Lalanne C."/>
            <person name="Gautier V."/>
            <person name="Ament-Velasquez S.L."/>
            <person name="Kruys A."/>
            <person name="Hutchinson M.I."/>
            <person name="Powell A.J."/>
            <person name="Barry K."/>
            <person name="Miller A.N."/>
            <person name="Grigoriev I.V."/>
            <person name="Debuchy R."/>
            <person name="Gladieux P."/>
            <person name="Hiltunen Thoren M."/>
            <person name="Johannesson H."/>
        </authorList>
    </citation>
    <scope>NUCLEOTIDE SEQUENCE</scope>
    <source>
        <strain evidence="1">CBS 314.62</strain>
    </source>
</reference>
<accession>A0AAE0WZE0</accession>
<proteinExistence type="predicted"/>
<sequence length="240" mass="26683">MASEFYAYSGLRRRDPRIIIDNSETIDFNLPRRATAPLLARSGDARLPLSLVMNFGSMSLDERERELEHTHIDTLEMPIPISSAYSRRLRGSGSDLDGFPPPSVRSAGRRVGMCLGCFKRQIVGVASGYCLECDLFASPAARPTMRDRGLPASLGGGGGSGGYFDSLSPGSVGGVRYVTSGGGGRREELLALKRELRERETRELERVRAARVREWERDRFERERRVGGLGYYSEDELDLF</sequence>
<reference evidence="1" key="2">
    <citation type="submission" date="2023-06" db="EMBL/GenBank/DDBJ databases">
        <authorList>
            <consortium name="Lawrence Berkeley National Laboratory"/>
            <person name="Haridas S."/>
            <person name="Hensen N."/>
            <person name="Bonometti L."/>
            <person name="Westerberg I."/>
            <person name="Brannstrom I.O."/>
            <person name="Guillou S."/>
            <person name="Cros-Aarteil S."/>
            <person name="Calhoun S."/>
            <person name="Kuo A."/>
            <person name="Mondo S."/>
            <person name="Pangilinan J."/>
            <person name="Riley R."/>
            <person name="Labutti K."/>
            <person name="Andreopoulos B."/>
            <person name="Lipzen A."/>
            <person name="Chen C."/>
            <person name="Yanf M."/>
            <person name="Daum C."/>
            <person name="Ng V."/>
            <person name="Clum A."/>
            <person name="Steindorff A."/>
            <person name="Ohm R."/>
            <person name="Martin F."/>
            <person name="Silar P."/>
            <person name="Natvig D."/>
            <person name="Lalanne C."/>
            <person name="Gautier V."/>
            <person name="Ament-Velasquez S.L."/>
            <person name="Kruys A."/>
            <person name="Hutchinson M.I."/>
            <person name="Powell A.J."/>
            <person name="Barry K."/>
            <person name="Miller A.N."/>
            <person name="Grigoriev I.V."/>
            <person name="Debuchy R."/>
            <person name="Gladieux P."/>
            <person name="Thoren M.H."/>
            <person name="Johannesson H."/>
        </authorList>
    </citation>
    <scope>NUCLEOTIDE SEQUENCE</scope>
    <source>
        <strain evidence="1">CBS 314.62</strain>
    </source>
</reference>
<organism evidence="1 2">
    <name type="scientific">Podospora appendiculata</name>
    <dbReference type="NCBI Taxonomy" id="314037"/>
    <lineage>
        <taxon>Eukaryota</taxon>
        <taxon>Fungi</taxon>
        <taxon>Dikarya</taxon>
        <taxon>Ascomycota</taxon>
        <taxon>Pezizomycotina</taxon>
        <taxon>Sordariomycetes</taxon>
        <taxon>Sordariomycetidae</taxon>
        <taxon>Sordariales</taxon>
        <taxon>Podosporaceae</taxon>
        <taxon>Podospora</taxon>
    </lineage>
</organism>
<gene>
    <name evidence="1" type="ORF">B0T22DRAFT_485380</name>
</gene>
<keyword evidence="2" id="KW-1185">Reference proteome</keyword>